<dbReference type="GO" id="GO:0007156">
    <property type="term" value="P:homophilic cell adhesion via plasma membrane adhesion molecules"/>
    <property type="evidence" value="ECO:0007669"/>
    <property type="project" value="TreeGrafter"/>
</dbReference>
<dbReference type="InterPro" id="IPR050958">
    <property type="entry name" value="Cell_Adh-Cytoskel_Orgn"/>
</dbReference>
<keyword evidence="1" id="KW-0732">Signal</keyword>
<comment type="caution">
    <text evidence="6">The sequence shown here is derived from an EMBL/GenBank/DDBJ whole genome shotgun (WGS) entry which is preliminary data.</text>
</comment>
<dbReference type="InterPro" id="IPR013783">
    <property type="entry name" value="Ig-like_fold"/>
</dbReference>
<reference evidence="6" key="1">
    <citation type="submission" date="2021-02" db="EMBL/GenBank/DDBJ databases">
        <authorList>
            <person name="Nowell W R."/>
        </authorList>
    </citation>
    <scope>NUCLEOTIDE SEQUENCE</scope>
</reference>
<dbReference type="FunFam" id="2.60.40.10:FF:000107">
    <property type="entry name" value="Myosin, light chain kinase a"/>
    <property type="match status" value="1"/>
</dbReference>
<evidence type="ECO:0000259" key="5">
    <source>
        <dbReference type="PROSITE" id="PS50835"/>
    </source>
</evidence>
<dbReference type="EMBL" id="CAJOAY010025930">
    <property type="protein sequence ID" value="CAF4386976.1"/>
    <property type="molecule type" value="Genomic_DNA"/>
</dbReference>
<dbReference type="InterPro" id="IPR007110">
    <property type="entry name" value="Ig-like_dom"/>
</dbReference>
<dbReference type="InterPro" id="IPR013098">
    <property type="entry name" value="Ig_I-set"/>
</dbReference>
<evidence type="ECO:0000256" key="3">
    <source>
        <dbReference type="ARBA" id="ARBA00023319"/>
    </source>
</evidence>
<feature type="region of interest" description="Disordered" evidence="4">
    <location>
        <begin position="132"/>
        <end position="161"/>
    </location>
</feature>
<organism evidence="6 7">
    <name type="scientific">Adineta steineri</name>
    <dbReference type="NCBI Taxonomy" id="433720"/>
    <lineage>
        <taxon>Eukaryota</taxon>
        <taxon>Metazoa</taxon>
        <taxon>Spiralia</taxon>
        <taxon>Gnathifera</taxon>
        <taxon>Rotifera</taxon>
        <taxon>Eurotatoria</taxon>
        <taxon>Bdelloidea</taxon>
        <taxon>Adinetida</taxon>
        <taxon>Adinetidae</taxon>
        <taxon>Adineta</taxon>
    </lineage>
</organism>
<dbReference type="Proteomes" id="UP000663881">
    <property type="component" value="Unassembled WGS sequence"/>
</dbReference>
<gene>
    <name evidence="6" type="ORF">OKA104_LOCUS50666</name>
</gene>
<feature type="non-terminal residue" evidence="6">
    <location>
        <position position="1"/>
    </location>
</feature>
<dbReference type="PANTHER" id="PTHR45080">
    <property type="entry name" value="CONTACTIN 5"/>
    <property type="match status" value="1"/>
</dbReference>
<dbReference type="AlphaFoldDB" id="A0A820N7K0"/>
<evidence type="ECO:0000313" key="7">
    <source>
        <dbReference type="Proteomes" id="UP000663881"/>
    </source>
</evidence>
<name>A0A820N7K0_9BILA</name>
<keyword evidence="2" id="KW-1015">Disulfide bond</keyword>
<proteinExistence type="predicted"/>
<dbReference type="Gene3D" id="2.60.40.10">
    <property type="entry name" value="Immunoglobulins"/>
    <property type="match status" value="1"/>
</dbReference>
<protein>
    <recommendedName>
        <fullName evidence="5">Ig-like domain-containing protein</fullName>
    </recommendedName>
</protein>
<evidence type="ECO:0000256" key="2">
    <source>
        <dbReference type="ARBA" id="ARBA00023157"/>
    </source>
</evidence>
<dbReference type="PROSITE" id="PS50835">
    <property type="entry name" value="IG_LIKE"/>
    <property type="match status" value="1"/>
</dbReference>
<keyword evidence="3" id="KW-0393">Immunoglobulin domain</keyword>
<evidence type="ECO:0000313" key="6">
    <source>
        <dbReference type="EMBL" id="CAF4386976.1"/>
    </source>
</evidence>
<evidence type="ECO:0000256" key="4">
    <source>
        <dbReference type="SAM" id="MobiDB-lite"/>
    </source>
</evidence>
<dbReference type="Pfam" id="PF07679">
    <property type="entry name" value="I-set"/>
    <property type="match status" value="1"/>
</dbReference>
<sequence>NPGGEQTTQCKLTVSGEPPTFVDTPEKVSCLEGQTAVFGCRVAGDPYPIVVWSKGKNKQFTENTQKYALYYDEELDAHIFEINQCSNSDTGIYTVTLQNVHGTVTKPVSCFNATKPEEVIDYKSVLRKAQGLQREGDGGPDWGKLKKGQARAKPGGGPGLQYQLKHFQLTGEG</sequence>
<dbReference type="GO" id="GO:0005886">
    <property type="term" value="C:plasma membrane"/>
    <property type="evidence" value="ECO:0007669"/>
    <property type="project" value="TreeGrafter"/>
</dbReference>
<evidence type="ECO:0000256" key="1">
    <source>
        <dbReference type="ARBA" id="ARBA00022729"/>
    </source>
</evidence>
<dbReference type="InterPro" id="IPR036179">
    <property type="entry name" value="Ig-like_dom_sf"/>
</dbReference>
<feature type="domain" description="Ig-like" evidence="5">
    <location>
        <begin position="19"/>
        <end position="109"/>
    </location>
</feature>
<feature type="non-terminal residue" evidence="6">
    <location>
        <position position="173"/>
    </location>
</feature>
<accession>A0A820N7K0</accession>
<dbReference type="PANTHER" id="PTHR45080:SF8">
    <property type="entry name" value="IG-LIKE DOMAIN-CONTAINING PROTEIN"/>
    <property type="match status" value="1"/>
</dbReference>
<dbReference type="SUPFAM" id="SSF48726">
    <property type="entry name" value="Immunoglobulin"/>
    <property type="match status" value="1"/>
</dbReference>